<evidence type="ECO:0000313" key="5">
    <source>
        <dbReference type="Proteomes" id="UP000006377"/>
    </source>
</evidence>
<gene>
    <name evidence="4" type="ordered locus">Plav_1831</name>
</gene>
<evidence type="ECO:0000259" key="3">
    <source>
        <dbReference type="Pfam" id="PF09994"/>
    </source>
</evidence>
<dbReference type="RefSeq" id="WP_012110741.1">
    <property type="nucleotide sequence ID" value="NC_009719.1"/>
</dbReference>
<dbReference type="STRING" id="402881.Plav_1831"/>
<feature type="region of interest" description="Disordered" evidence="1">
    <location>
        <begin position="1"/>
        <end position="33"/>
    </location>
</feature>
<feature type="domain" description="T6SS Phospholipase effector Tle1-like catalytic" evidence="3">
    <location>
        <begin position="40"/>
        <end position="310"/>
    </location>
</feature>
<dbReference type="Proteomes" id="UP000006377">
    <property type="component" value="Chromosome"/>
</dbReference>
<protein>
    <recommendedName>
        <fullName evidence="3">T6SS Phospholipase effector Tle1-like catalytic domain-containing protein</fullName>
    </recommendedName>
</protein>
<dbReference type="eggNOG" id="COG3673">
    <property type="taxonomic scope" value="Bacteria"/>
</dbReference>
<evidence type="ECO:0000256" key="1">
    <source>
        <dbReference type="SAM" id="MobiDB-lite"/>
    </source>
</evidence>
<reference evidence="4 5" key="1">
    <citation type="journal article" date="2011" name="Stand. Genomic Sci.">
        <title>Complete genome sequence of Parvibaculum lavamentivorans type strain (DS-1(T)).</title>
        <authorList>
            <person name="Schleheck D."/>
            <person name="Weiss M."/>
            <person name="Pitluck S."/>
            <person name="Bruce D."/>
            <person name="Land M.L."/>
            <person name="Han S."/>
            <person name="Saunders E."/>
            <person name="Tapia R."/>
            <person name="Detter C."/>
            <person name="Brettin T."/>
            <person name="Han J."/>
            <person name="Woyke T."/>
            <person name="Goodwin L."/>
            <person name="Pennacchio L."/>
            <person name="Nolan M."/>
            <person name="Cook A.M."/>
            <person name="Kjelleberg S."/>
            <person name="Thomas T."/>
        </authorList>
    </citation>
    <scope>NUCLEOTIDE SEQUENCE [LARGE SCALE GENOMIC DNA]</scope>
    <source>
        <strain evidence="5">DS-1 / DSM 13023 / NCIMB 13966</strain>
    </source>
</reference>
<keyword evidence="2" id="KW-0472">Membrane</keyword>
<sequence>MAKNESPMANHDHIERACQLGRPSSEKGKNTTPGGVMLGRNLVVCCDGTSNEIGKQLSNVLKLYRIAEKSERQIVFYQPGIGTVSMPNNWGKWKQKLRSTFEMATGHGLDRDVLNAYCFLARHYRDGDRIFLFGFSRGAYTVSVVAGVIYLIGLLREHQVNFASYALKAYKQASAVDDYAVAREFNEIALPQCVPIHFLGLWDSVASVIVPGRLFWSKLRLEELPFTSTNPAVSTLRQAIAIDEFRRMFRVQRWIEPQQFKPNRHSQSKTIPVQDSRQVWFAGCHSDIGGGFVEEESALSKYPLRWMLEQAADKGLRIRRTMLNHIVLGKERKHARRYTAPDPKGRLHHSLNKMWWPFEWWPKNVRRRDWHDRHTLWGYYLPRGEPRFIAPDSLVHISVVDRLRVVPSDRPVNLRLPYRIESMTGPISAKRK</sequence>
<keyword evidence="2" id="KW-0812">Transmembrane</keyword>
<dbReference type="Pfam" id="PF09994">
    <property type="entry name" value="T6SS_Tle1-like_cat"/>
    <property type="match status" value="1"/>
</dbReference>
<proteinExistence type="predicted"/>
<keyword evidence="5" id="KW-1185">Reference proteome</keyword>
<keyword evidence="2" id="KW-1133">Transmembrane helix</keyword>
<dbReference type="SUPFAM" id="SSF53474">
    <property type="entry name" value="alpha/beta-Hydrolases"/>
    <property type="match status" value="2"/>
</dbReference>
<name>A7HU65_PARL1</name>
<dbReference type="KEGG" id="pla:Plav_1831"/>
<dbReference type="InterPro" id="IPR029058">
    <property type="entry name" value="AB_hydrolase_fold"/>
</dbReference>
<dbReference type="PANTHER" id="PTHR33840">
    <property type="match status" value="1"/>
</dbReference>
<evidence type="ECO:0000256" key="2">
    <source>
        <dbReference type="SAM" id="Phobius"/>
    </source>
</evidence>
<dbReference type="HOGENOM" id="CLU_005049_5_2_5"/>
<dbReference type="AlphaFoldDB" id="A7HU65"/>
<dbReference type="InterPro" id="IPR018712">
    <property type="entry name" value="Tle1-like_cat"/>
</dbReference>
<dbReference type="Gene3D" id="3.40.50.1820">
    <property type="entry name" value="alpha/beta hydrolase"/>
    <property type="match status" value="1"/>
</dbReference>
<evidence type="ECO:0000313" key="4">
    <source>
        <dbReference type="EMBL" id="ABS63448.1"/>
    </source>
</evidence>
<accession>A7HU65</accession>
<dbReference type="PANTHER" id="PTHR33840:SF1">
    <property type="entry name" value="TLE1 PHOSPHOLIPASE DOMAIN-CONTAINING PROTEIN"/>
    <property type="match status" value="1"/>
</dbReference>
<feature type="transmembrane region" description="Helical" evidence="2">
    <location>
        <begin position="130"/>
        <end position="155"/>
    </location>
</feature>
<organism evidence="4 5">
    <name type="scientific">Parvibaculum lavamentivorans (strain DS-1 / DSM 13023 / NCIMB 13966)</name>
    <dbReference type="NCBI Taxonomy" id="402881"/>
    <lineage>
        <taxon>Bacteria</taxon>
        <taxon>Pseudomonadati</taxon>
        <taxon>Pseudomonadota</taxon>
        <taxon>Alphaproteobacteria</taxon>
        <taxon>Hyphomicrobiales</taxon>
        <taxon>Parvibaculaceae</taxon>
        <taxon>Parvibaculum</taxon>
    </lineage>
</organism>
<dbReference type="EMBL" id="CP000774">
    <property type="protein sequence ID" value="ABS63448.1"/>
    <property type="molecule type" value="Genomic_DNA"/>
</dbReference>